<protein>
    <submittedName>
        <fullName evidence="1">Uncharacterized protein</fullName>
    </submittedName>
</protein>
<dbReference type="PANTHER" id="PTHR33103:SF27">
    <property type="entry name" value="OS04G0594700 PROTEIN"/>
    <property type="match status" value="1"/>
</dbReference>
<dbReference type="Proteomes" id="UP000836841">
    <property type="component" value="Chromosome 2"/>
</dbReference>
<evidence type="ECO:0000313" key="2">
    <source>
        <dbReference type="Proteomes" id="UP000836841"/>
    </source>
</evidence>
<evidence type="ECO:0000313" key="1">
    <source>
        <dbReference type="EMBL" id="CAH2047575.1"/>
    </source>
</evidence>
<gene>
    <name evidence="1" type="ORF">TAV2_LOCUS5278</name>
</gene>
<reference evidence="1 2" key="1">
    <citation type="submission" date="2022-03" db="EMBL/GenBank/DDBJ databases">
        <authorList>
            <person name="Nunn A."/>
            <person name="Chopra R."/>
            <person name="Nunn A."/>
            <person name="Contreras Garrido A."/>
        </authorList>
    </citation>
    <scope>NUCLEOTIDE SEQUENCE [LARGE SCALE GENOMIC DNA]</scope>
</reference>
<dbReference type="Pfam" id="PF05056">
    <property type="entry name" value="DUF674"/>
    <property type="match status" value="3"/>
</dbReference>
<accession>A0AAU9RRC2</accession>
<sequence length="198" mass="22037">MAETSLEHKFTLRLVVDEEKKKVILAEACSDFVDVLLSLDVPVAEAKVVDNIKDGVFVRGRSSFIITDDLKVAVRSTDLVLRKLKSVGCGDFSYDSAAICSLDGHVLEQAYPTRCQKQLLNITTAQRPPYQRTNSMVLIDPKSHGSDQPTESSGFVKRDTKFIVSDDLIITPMISTSTFCRLKQRISRCKKSASAKHR</sequence>
<keyword evidence="2" id="KW-1185">Reference proteome</keyword>
<dbReference type="AlphaFoldDB" id="A0AAU9RRC2"/>
<dbReference type="EMBL" id="OU466858">
    <property type="protein sequence ID" value="CAH2047575.1"/>
    <property type="molecule type" value="Genomic_DNA"/>
</dbReference>
<name>A0AAU9RRC2_THLAR</name>
<dbReference type="InterPro" id="IPR007750">
    <property type="entry name" value="DUF674"/>
</dbReference>
<dbReference type="PANTHER" id="PTHR33103">
    <property type="entry name" value="OS01G0153900 PROTEIN"/>
    <property type="match status" value="1"/>
</dbReference>
<proteinExistence type="predicted"/>
<organism evidence="1 2">
    <name type="scientific">Thlaspi arvense</name>
    <name type="common">Field penny-cress</name>
    <dbReference type="NCBI Taxonomy" id="13288"/>
    <lineage>
        <taxon>Eukaryota</taxon>
        <taxon>Viridiplantae</taxon>
        <taxon>Streptophyta</taxon>
        <taxon>Embryophyta</taxon>
        <taxon>Tracheophyta</taxon>
        <taxon>Spermatophyta</taxon>
        <taxon>Magnoliopsida</taxon>
        <taxon>eudicotyledons</taxon>
        <taxon>Gunneridae</taxon>
        <taxon>Pentapetalae</taxon>
        <taxon>rosids</taxon>
        <taxon>malvids</taxon>
        <taxon>Brassicales</taxon>
        <taxon>Brassicaceae</taxon>
        <taxon>Thlaspideae</taxon>
        <taxon>Thlaspi</taxon>
    </lineage>
</organism>